<dbReference type="Gene3D" id="3.30.565.10">
    <property type="entry name" value="Histidine kinase-like ATPase, C-terminal domain"/>
    <property type="match status" value="1"/>
</dbReference>
<proteinExistence type="predicted"/>
<reference evidence="2" key="1">
    <citation type="journal article" date="2019" name="Int. J. Syst. Evol. Microbiol.">
        <title>The Global Catalogue of Microorganisms (GCM) 10K type strain sequencing project: providing services to taxonomists for standard genome sequencing and annotation.</title>
        <authorList>
            <consortium name="The Broad Institute Genomics Platform"/>
            <consortium name="The Broad Institute Genome Sequencing Center for Infectious Disease"/>
            <person name="Wu L."/>
            <person name="Ma J."/>
        </authorList>
    </citation>
    <scope>NUCLEOTIDE SEQUENCE [LARGE SCALE GENOMIC DNA]</scope>
    <source>
        <strain evidence="2">NBRC 106348</strain>
    </source>
</reference>
<evidence type="ECO:0008006" key="3">
    <source>
        <dbReference type="Google" id="ProtNLM"/>
    </source>
</evidence>
<organism evidence="1 2">
    <name type="scientific">Luteimicrobium album</name>
    <dbReference type="NCBI Taxonomy" id="1054550"/>
    <lineage>
        <taxon>Bacteria</taxon>
        <taxon>Bacillati</taxon>
        <taxon>Actinomycetota</taxon>
        <taxon>Actinomycetes</taxon>
        <taxon>Micrococcales</taxon>
        <taxon>Luteimicrobium</taxon>
    </lineage>
</organism>
<accession>A0ABQ6HX56</accession>
<keyword evidence="2" id="KW-1185">Reference proteome</keyword>
<evidence type="ECO:0000313" key="1">
    <source>
        <dbReference type="EMBL" id="GMA22458.1"/>
    </source>
</evidence>
<evidence type="ECO:0000313" key="2">
    <source>
        <dbReference type="Proteomes" id="UP001157091"/>
    </source>
</evidence>
<dbReference type="RefSeq" id="WP_284291467.1">
    <property type="nucleotide sequence ID" value="NZ_BSUK01000001.1"/>
</dbReference>
<dbReference type="Proteomes" id="UP001157091">
    <property type="component" value="Unassembled WGS sequence"/>
</dbReference>
<gene>
    <name evidence="1" type="ORF">GCM10025864_02170</name>
</gene>
<dbReference type="InterPro" id="IPR036890">
    <property type="entry name" value="HATPase_C_sf"/>
</dbReference>
<sequence length="47" mass="4545">MSAPGDGYGLVGMVARLSRVGGTLTIEAAPGEGVALSASVPTQEGTL</sequence>
<protein>
    <recommendedName>
        <fullName evidence="3">Sensor histidine kinase</fullName>
    </recommendedName>
</protein>
<dbReference type="EMBL" id="BSUK01000001">
    <property type="protein sequence ID" value="GMA22458.1"/>
    <property type="molecule type" value="Genomic_DNA"/>
</dbReference>
<name>A0ABQ6HX56_9MICO</name>
<comment type="caution">
    <text evidence="1">The sequence shown here is derived from an EMBL/GenBank/DDBJ whole genome shotgun (WGS) entry which is preliminary data.</text>
</comment>